<dbReference type="GO" id="GO:0140326">
    <property type="term" value="F:ATPase-coupled intramembrane lipid transporter activity"/>
    <property type="evidence" value="ECO:0007669"/>
    <property type="project" value="TreeGrafter"/>
</dbReference>
<feature type="region of interest" description="Disordered" evidence="4">
    <location>
        <begin position="377"/>
        <end position="396"/>
    </location>
</feature>
<keyword evidence="5" id="KW-0472">Membrane</keyword>
<feature type="domain" description="P-type ATPase C-terminal" evidence="6">
    <location>
        <begin position="120"/>
        <end position="321"/>
    </location>
</feature>
<feature type="compositionally biased region" description="Polar residues" evidence="4">
    <location>
        <begin position="378"/>
        <end position="390"/>
    </location>
</feature>
<evidence type="ECO:0000313" key="7">
    <source>
        <dbReference type="EMBL" id="GEU75403.1"/>
    </source>
</evidence>
<evidence type="ECO:0000256" key="1">
    <source>
        <dbReference type="ARBA" id="ARBA00004141"/>
    </source>
</evidence>
<dbReference type="Pfam" id="PF14223">
    <property type="entry name" value="Retrotran_gag_2"/>
    <property type="match status" value="1"/>
</dbReference>
<comment type="caution">
    <text evidence="7">The sequence shown here is derived from an EMBL/GenBank/DDBJ whole genome shotgun (WGS) entry which is preliminary data.</text>
</comment>
<gene>
    <name evidence="7" type="ORF">Tci_047381</name>
</gene>
<name>A0A6L2MN80_TANCI</name>
<comment type="subcellular location">
    <subcellularLocation>
        <location evidence="1">Membrane</location>
        <topology evidence="1">Multi-pass membrane protein</topology>
    </subcellularLocation>
</comment>
<dbReference type="GO" id="GO:0005886">
    <property type="term" value="C:plasma membrane"/>
    <property type="evidence" value="ECO:0007669"/>
    <property type="project" value="TreeGrafter"/>
</dbReference>
<protein>
    <submittedName>
        <fullName evidence="7">Probable phospholipid-transporting ATPase 4</fullName>
    </submittedName>
</protein>
<sequence length="511" mass="58404">MVTALVYLTTSTPDIVHATCYCTRYQAKPIEKYLTAVKQIFRYLKNTINMGLWYPKDIGFKLNAFLDSDHSGCLYSCKSTSGGIQFISGDKLVSWTSKKQDYTSMSLAEAEYVSLSACCAQAFTGFSGQSVYDDWYMLIFNVFLTSMPVISLGVFEQDVSSEICLQFPALYQQGPRNLFFDWYRILGWMGNGLYCSLIVFFLNIIIFYDQAFRSDGQTADMAVVGTSMFTCIIYAVTCQIALTMSHFTWMQHIFIGASIVIWYIILVIYGMLPPSRSGDVHKLFLEALAPAPIYWLSILLVTVACNLPYLAHISFQRSFNPMDHHVIQEIKFYKKDVEDHHMWRREKSKARQETKIGFSARVDAKIRHLRFKLHKKSSLTSPRANGNSKKSLGRDSKGGIIILPPVSFEEHVTVQRETKARTLLLQSLPEDHMADFHHLDDAREIWLAVKARFGGNEESKKMRKTMLKREFSEFRVSEEEGLHKGYDEGIDELVEFCGAGKVVAEEHTLKR</sequence>
<feature type="transmembrane region" description="Helical" evidence="5">
    <location>
        <begin position="254"/>
        <end position="272"/>
    </location>
</feature>
<keyword evidence="2" id="KW-0479">Metal-binding</keyword>
<evidence type="ECO:0000256" key="3">
    <source>
        <dbReference type="ARBA" id="ARBA00022842"/>
    </source>
</evidence>
<feature type="transmembrane region" description="Helical" evidence="5">
    <location>
        <begin position="185"/>
        <end position="208"/>
    </location>
</feature>
<dbReference type="SUPFAM" id="SSF81665">
    <property type="entry name" value="Calcium ATPase, transmembrane domain M"/>
    <property type="match status" value="1"/>
</dbReference>
<keyword evidence="3" id="KW-0460">Magnesium</keyword>
<proteinExistence type="predicted"/>
<feature type="transmembrane region" description="Helical" evidence="5">
    <location>
        <begin position="292"/>
        <end position="311"/>
    </location>
</feature>
<dbReference type="Pfam" id="PF16212">
    <property type="entry name" value="PhoLip_ATPase_C"/>
    <property type="match status" value="1"/>
</dbReference>
<dbReference type="AlphaFoldDB" id="A0A6L2MN80"/>
<dbReference type="EMBL" id="BKCJ010007076">
    <property type="protein sequence ID" value="GEU75403.1"/>
    <property type="molecule type" value="Genomic_DNA"/>
</dbReference>
<evidence type="ECO:0000256" key="2">
    <source>
        <dbReference type="ARBA" id="ARBA00022723"/>
    </source>
</evidence>
<keyword evidence="5" id="KW-0812">Transmembrane</keyword>
<keyword evidence="5" id="KW-1133">Transmembrane helix</keyword>
<evidence type="ECO:0000259" key="6">
    <source>
        <dbReference type="Pfam" id="PF16212"/>
    </source>
</evidence>
<feature type="transmembrane region" description="Helical" evidence="5">
    <location>
        <begin position="220"/>
        <end position="242"/>
    </location>
</feature>
<dbReference type="PANTHER" id="PTHR24092:SF182">
    <property type="entry name" value="PHOSPHOLIPID-TRANSPORTING ATPASE"/>
    <property type="match status" value="1"/>
</dbReference>
<dbReference type="PANTHER" id="PTHR24092">
    <property type="entry name" value="PROBABLE PHOSPHOLIPID-TRANSPORTING ATPASE"/>
    <property type="match status" value="1"/>
</dbReference>
<dbReference type="GO" id="GO:0045332">
    <property type="term" value="P:phospholipid translocation"/>
    <property type="evidence" value="ECO:0007669"/>
    <property type="project" value="TreeGrafter"/>
</dbReference>
<evidence type="ECO:0000256" key="5">
    <source>
        <dbReference type="SAM" id="Phobius"/>
    </source>
</evidence>
<reference evidence="7" key="1">
    <citation type="journal article" date="2019" name="Sci. Rep.">
        <title>Draft genome of Tanacetum cinerariifolium, the natural source of mosquito coil.</title>
        <authorList>
            <person name="Yamashiro T."/>
            <person name="Shiraishi A."/>
            <person name="Satake H."/>
            <person name="Nakayama K."/>
        </authorList>
    </citation>
    <scope>NUCLEOTIDE SEQUENCE</scope>
</reference>
<dbReference type="GO" id="GO:0046872">
    <property type="term" value="F:metal ion binding"/>
    <property type="evidence" value="ECO:0007669"/>
    <property type="project" value="UniProtKB-KW"/>
</dbReference>
<dbReference type="InterPro" id="IPR023298">
    <property type="entry name" value="ATPase_P-typ_TM_dom_sf"/>
</dbReference>
<organism evidence="7">
    <name type="scientific">Tanacetum cinerariifolium</name>
    <name type="common">Dalmatian daisy</name>
    <name type="synonym">Chrysanthemum cinerariifolium</name>
    <dbReference type="NCBI Taxonomy" id="118510"/>
    <lineage>
        <taxon>Eukaryota</taxon>
        <taxon>Viridiplantae</taxon>
        <taxon>Streptophyta</taxon>
        <taxon>Embryophyta</taxon>
        <taxon>Tracheophyta</taxon>
        <taxon>Spermatophyta</taxon>
        <taxon>Magnoliopsida</taxon>
        <taxon>eudicotyledons</taxon>
        <taxon>Gunneridae</taxon>
        <taxon>Pentapetalae</taxon>
        <taxon>asterids</taxon>
        <taxon>campanulids</taxon>
        <taxon>Asterales</taxon>
        <taxon>Asteraceae</taxon>
        <taxon>Asteroideae</taxon>
        <taxon>Anthemideae</taxon>
        <taxon>Anthemidinae</taxon>
        <taxon>Tanacetum</taxon>
    </lineage>
</organism>
<dbReference type="InterPro" id="IPR032630">
    <property type="entry name" value="P_typ_ATPase_c"/>
</dbReference>
<accession>A0A6L2MN80</accession>
<evidence type="ECO:0000256" key="4">
    <source>
        <dbReference type="SAM" id="MobiDB-lite"/>
    </source>
</evidence>